<dbReference type="Pfam" id="PF02463">
    <property type="entry name" value="SMC_N"/>
    <property type="match status" value="1"/>
</dbReference>
<evidence type="ECO:0000313" key="12">
    <source>
        <dbReference type="Proteomes" id="UP000664414"/>
    </source>
</evidence>
<comment type="function">
    <text evidence="1 9">May be involved in recombinational repair of damaged DNA.</text>
</comment>
<evidence type="ECO:0000256" key="2">
    <source>
        <dbReference type="ARBA" id="ARBA00009441"/>
    </source>
</evidence>
<evidence type="ECO:0000256" key="3">
    <source>
        <dbReference type="ARBA" id="ARBA00021315"/>
    </source>
</evidence>
<dbReference type="InterPro" id="IPR027417">
    <property type="entry name" value="P-loop_NTPase"/>
</dbReference>
<evidence type="ECO:0000259" key="10">
    <source>
        <dbReference type="Pfam" id="PF02463"/>
    </source>
</evidence>
<evidence type="ECO:0000313" key="11">
    <source>
        <dbReference type="EMBL" id="MBN9413414.1"/>
    </source>
</evidence>
<dbReference type="GO" id="GO:0005524">
    <property type="term" value="F:ATP binding"/>
    <property type="evidence" value="ECO:0007669"/>
    <property type="project" value="UniProtKB-KW"/>
</dbReference>
<evidence type="ECO:0000256" key="1">
    <source>
        <dbReference type="ARBA" id="ARBA00003618"/>
    </source>
</evidence>
<dbReference type="AlphaFoldDB" id="A0A8J7TVV8"/>
<proteinExistence type="inferred from homology"/>
<accession>A0A8J7TVV8</accession>
<sequence length="555" mass="62436">MLQTLSITNVVLIDQLNLEFKTGFGALTGETGAGKSILLDALGLALGERSNTNLIRPKEDQATVTAEFLVSETHPVHKLLNEQGLSAGDTIILRRILTRDGRSRAFVNDQTVSLNLLKTIGEILVEIHGQFDHLLNATSHQDVLDSFGSLEILNVQTKEAFKTYKAAKQSHQNTQEKAAKQLKNQEYLQYCLKELKELNFQENEEEILLQKRIKFQNSEKLKDIYKSSLEALSHERGAESLLLQAYKNVHKANEITHGTFDKILIVLDRALIETSEALRQLQTSFSLDIQGNETLESIEDRLYHLRSVARKHDVNIADLFAVKSKIENDLMFIQDSEETLRHLDEILENTRLVFRKNAEELSKARKNAALKLEHALSEELPPLKLENARLKVLFSELEEDNWNESGYDHVQFTVSTNPGMPFGPLTKIASGGERSRLMLALKVLLANNTQNSLLIFDEIDAGVGGAVASAIGQRLKKLSHQLQVLAITHSPQVASYAHYHMHAYKRSHLEEFQTKVYVLDDNERREEIARMLAGASVTDEARAAAEQLLKTGTHL</sequence>
<dbReference type="PANTHER" id="PTHR11059">
    <property type="entry name" value="DNA REPAIR PROTEIN RECN"/>
    <property type="match status" value="1"/>
</dbReference>
<feature type="domain" description="RecF/RecN/SMC N-terminal" evidence="10">
    <location>
        <begin position="2"/>
        <end position="505"/>
    </location>
</feature>
<keyword evidence="7 9" id="KW-0234">DNA repair</keyword>
<dbReference type="PIRSF" id="PIRSF003128">
    <property type="entry name" value="RecN"/>
    <property type="match status" value="1"/>
</dbReference>
<gene>
    <name evidence="11" type="primary">recN</name>
    <name evidence="11" type="ORF">J0H12_05780</name>
</gene>
<dbReference type="GO" id="GO:0009432">
    <property type="term" value="P:SOS response"/>
    <property type="evidence" value="ECO:0007669"/>
    <property type="project" value="TreeGrafter"/>
</dbReference>
<dbReference type="PANTHER" id="PTHR11059:SF0">
    <property type="entry name" value="DNA REPAIR PROTEIN RECN"/>
    <property type="match status" value="1"/>
</dbReference>
<dbReference type="EMBL" id="JAFKGL010000023">
    <property type="protein sequence ID" value="MBN9413414.1"/>
    <property type="molecule type" value="Genomic_DNA"/>
</dbReference>
<dbReference type="CDD" id="cd03241">
    <property type="entry name" value="ABC_RecN"/>
    <property type="match status" value="1"/>
</dbReference>
<comment type="caution">
    <text evidence="11">The sequence shown here is derived from an EMBL/GenBank/DDBJ whole genome shotgun (WGS) entry which is preliminary data.</text>
</comment>
<dbReference type="Proteomes" id="UP000664414">
    <property type="component" value="Unassembled WGS sequence"/>
</dbReference>
<name>A0A8J7TVV8_9PROT</name>
<organism evidence="11 12">
    <name type="scientific">Candidatus Paracaedimonas acanthamoebae</name>
    <dbReference type="NCBI Taxonomy" id="244581"/>
    <lineage>
        <taxon>Bacteria</taxon>
        <taxon>Pseudomonadati</taxon>
        <taxon>Pseudomonadota</taxon>
        <taxon>Alphaproteobacteria</taxon>
        <taxon>Holosporales</taxon>
        <taxon>Caedimonadaceae</taxon>
        <taxon>Candidatus Paracaedimonas</taxon>
    </lineage>
</organism>
<evidence type="ECO:0000256" key="5">
    <source>
        <dbReference type="ARBA" id="ARBA00022763"/>
    </source>
</evidence>
<keyword evidence="5 9" id="KW-0227">DNA damage</keyword>
<protein>
    <recommendedName>
        <fullName evidence="3 9">DNA repair protein RecN</fullName>
    </recommendedName>
    <alternativeName>
        <fullName evidence="8 9">Recombination protein N</fullName>
    </alternativeName>
</protein>
<evidence type="ECO:0000256" key="4">
    <source>
        <dbReference type="ARBA" id="ARBA00022741"/>
    </source>
</evidence>
<dbReference type="SUPFAM" id="SSF52540">
    <property type="entry name" value="P-loop containing nucleoside triphosphate hydrolases"/>
    <property type="match status" value="1"/>
</dbReference>
<evidence type="ECO:0000256" key="8">
    <source>
        <dbReference type="ARBA" id="ARBA00033408"/>
    </source>
</evidence>
<dbReference type="InterPro" id="IPR004604">
    <property type="entry name" value="DNA_recomb/repair_RecN"/>
</dbReference>
<dbReference type="NCBIfam" id="TIGR00634">
    <property type="entry name" value="recN"/>
    <property type="match status" value="1"/>
</dbReference>
<comment type="similarity">
    <text evidence="2 9">Belongs to the RecN family.</text>
</comment>
<dbReference type="GO" id="GO:0006281">
    <property type="term" value="P:DNA repair"/>
    <property type="evidence" value="ECO:0007669"/>
    <property type="project" value="UniProtKB-KW"/>
</dbReference>
<reference evidence="11" key="1">
    <citation type="submission" date="2021-02" db="EMBL/GenBank/DDBJ databases">
        <title>Thiocyanate and organic carbon inputs drive convergent selection for specific autotrophic Afipia and Thiobacillus strains within complex microbiomes.</title>
        <authorList>
            <person name="Huddy R.J."/>
            <person name="Sachdeva R."/>
            <person name="Kadzinga F."/>
            <person name="Kantor R.S."/>
            <person name="Harrison S.T.L."/>
            <person name="Banfield J.F."/>
        </authorList>
    </citation>
    <scope>NUCLEOTIDE SEQUENCE</scope>
    <source>
        <strain evidence="11">SCN18_10_11_15_R4_P_38_20</strain>
    </source>
</reference>
<dbReference type="InterPro" id="IPR003395">
    <property type="entry name" value="RecF/RecN/SMC_N"/>
</dbReference>
<keyword evidence="4" id="KW-0547">Nucleotide-binding</keyword>
<evidence type="ECO:0000256" key="6">
    <source>
        <dbReference type="ARBA" id="ARBA00022840"/>
    </source>
</evidence>
<evidence type="ECO:0000256" key="7">
    <source>
        <dbReference type="ARBA" id="ARBA00023204"/>
    </source>
</evidence>
<dbReference type="GO" id="GO:0006310">
    <property type="term" value="P:DNA recombination"/>
    <property type="evidence" value="ECO:0007669"/>
    <property type="project" value="InterPro"/>
</dbReference>
<evidence type="ECO:0000256" key="9">
    <source>
        <dbReference type="PIRNR" id="PIRNR003128"/>
    </source>
</evidence>
<keyword evidence="6" id="KW-0067">ATP-binding</keyword>
<dbReference type="Gene3D" id="3.40.50.300">
    <property type="entry name" value="P-loop containing nucleotide triphosphate hydrolases"/>
    <property type="match status" value="2"/>
</dbReference>
<dbReference type="GO" id="GO:0043590">
    <property type="term" value="C:bacterial nucleoid"/>
    <property type="evidence" value="ECO:0007669"/>
    <property type="project" value="TreeGrafter"/>
</dbReference>